<keyword evidence="9 10" id="KW-1015">Disulfide bond</keyword>
<evidence type="ECO:0000259" key="15">
    <source>
        <dbReference type="PROSITE" id="PS50240"/>
    </source>
</evidence>
<sequence length="2022" mass="222875">MPVLWLFRSDEKRASLLSRHREIRQSRRSLGAATAAAAAAAGAGPPTASQLPPHHHHHHHHHDYMYSPLPPTSAPSAASFYGGEDAASGLGHEVDLDLNSSASSGYRKRFAKSLCSVLLVAAVLLVIFAVLGIVAVAVYLGMLTNDPEFEKYMAQFQGGFNVIGGDRYGQNLSSFESEEFRRKSEFYRSLLSEVFKSSVLGAGFHHVKVEGFRNGTDHFRVFFKVHLDRRKISHAIDDLTKAVHEVISQEVMSLKPIAFKDIAIDIDSILVERIRRRSDELAPPENDPDNGIFQKVIAGPPSSNVLITKKLSSSSSSSILPSERESNDNDLLLDSVLIGSAFPPPLQPPPPALLVPSRSSSSSSASSSSSSPPPRKSVAASGSTRGGGGKIVVQPTTYAPPIIAASGWTPPPSHLESGFHPSLYFPRPPFRGQIPPKTIANRHDDSKVQMIPNRDIPLAVRPLDAVVKPGANYASGFLHDSSGTNKATTATKLLNFRPPNIPVTPQAPSTKVPRPKITGLPQRPLPGSGLRRRPLQQRPQTTTPPPLVEGFFRPQQRPAFHIPYIPTPNNNNNNNNNNFRRRPNMPQNRILDRYGEIQTPTPAEENKVQDILIGTGFSFKSNNDKNNAVSPSTTTINVSVPISNTHKKPSGGMSAGILVVEEVKHEPQLIPIHSSTSPSPQPILPEIEKISPQEPETASEDPVNDDYYYYEYPEEPSEENPVPEEREDEEEPAVTELVELENVYHPEDHREYEDEVPERPNSNDRAKSDKSQEMMMNMQFQQEPVDKEAEEEKQKEGADEIAVDVTKPPVTQSTLSSQANQKISVTYSISSEERDGSVPAPSKKKPGIKPQIPSHLASLPYDPEIIRDLFGVDIASYIKASGQDNPKDGNDSETTTMNLMNLPPQKSYISGTLASPPPPLWKTTPAVILPEPSPTSYSGFRESLRPLPNKEHRRDPEVELDPALDEDWLKFFTTPKSDSGDMKLVTLSKVGGIRYHKRLDEEEQEGIETTTTTLTTATDDETVTETTEQTTTVEISIPGKVTKIYDLSSKVRKPQIPTEIQIEGGNVKVISTVLGVNTRDQKSDNNETSVFVVHSEPLDSEKPSRKVIQISKLPPTVRVVQSGSKDQTTVDESAKQFVNKLGIVQEFHSSKNQRQQKSLLSHFANIRVAADSKLIHSTSSSLPVAPPEGSDSGSSATPSRQLGTVFEKWFGNGFAWPQAIPGLFRDSPKNKTVANQQMMLVTKRPSMELTTGTTLKGYPVKPIVLKENQSITDLLDEIFVNKTTEEVTSATPTLIMEPKEEFTFGFTTGLGTADDNASLASDLVCNEKDHFFCKSGDECVSIHSRCNQMRDCHDYSDEADSDPVTGATAADDTELETQQDEKFTHPQEQFLTNTVHNSDGSTAKPGPQVDNTVVSMVTSVFHASGTADDNASLASDLVCNEKDHFFCKSGDECVSIHSRCNQMRDCHDYSDEADCTCADYLRAQFLTRKICDGVPDCWDFSDEKNCDWCEEQKDGAAMYNCQESQFCVSEDKVCDGKSDCPFGDDESRCVTVSPSLIEADNPTYHSRGFLMVRKSGKWGKLCLNNFENVVRQADTHWDITDLGRAACKALTYQDFELVERRYDAPANGLQQQQALAPTLRTADANLFFQLIFGNSESSEETTEDALLGRSVVRGSLTYTESKCPRKDVLWVQCGSLKCGRRYGASSPKPHGPQARIVGGANSRGGAWPWIAALYKEGVYQCGGTLMSPQWLISAGHCFYHATDQYWVARLGALRRGTSLASPFEQVRHITHIILHPKYEDTGFINDISVLRMERAVELTDFVRPICLPPPDLPVQTGRICTVAGWGQLFEVGRIFPDTLQEVQMPLLSTEDCRKRTVFFPLYRITENMFCAGYERGGRDACLGDSGGPLMCQEDDGRWILAGVTSNGYGCARASRPGVYTKVSQYLSWVRAIMESDNLPKWKTPVCEGHRCPLGDCLLKKNLCNGFMECSDGSDERNCTSSMLQTLETHSIDGQNTTIASAL</sequence>
<feature type="disulfide bond" evidence="10">
    <location>
        <begin position="1534"/>
        <end position="1549"/>
    </location>
</feature>
<keyword evidence="2 11" id="KW-0645">Protease</keyword>
<dbReference type="PROSITE" id="PS01209">
    <property type="entry name" value="LDLRA_1"/>
    <property type="match status" value="2"/>
</dbReference>
<dbReference type="PRINTS" id="PR00261">
    <property type="entry name" value="LDLRECEPTOR"/>
</dbReference>
<dbReference type="Pfam" id="PF00057">
    <property type="entry name" value="Ldl_recept_a"/>
    <property type="match status" value="2"/>
</dbReference>
<feature type="region of interest" description="Disordered" evidence="12">
    <location>
        <begin position="713"/>
        <end position="856"/>
    </location>
</feature>
<evidence type="ECO:0000313" key="16">
    <source>
        <dbReference type="EMBL" id="CAD7282229.1"/>
    </source>
</evidence>
<dbReference type="PROSITE" id="PS50024">
    <property type="entry name" value="SEA"/>
    <property type="match status" value="1"/>
</dbReference>
<dbReference type="InterPro" id="IPR036055">
    <property type="entry name" value="LDL_receptor-like_sf"/>
</dbReference>
<dbReference type="InterPro" id="IPR023415">
    <property type="entry name" value="LDLR_class-A_CS"/>
</dbReference>
<feature type="region of interest" description="Disordered" evidence="12">
    <location>
        <begin position="1357"/>
        <end position="1387"/>
    </location>
</feature>
<dbReference type="PANTHER" id="PTHR24252:SF7">
    <property type="entry name" value="HYALIN"/>
    <property type="match status" value="1"/>
</dbReference>
<feature type="domain" description="SEA" evidence="14">
    <location>
        <begin position="152"/>
        <end position="276"/>
    </location>
</feature>
<evidence type="ECO:0000256" key="7">
    <source>
        <dbReference type="ARBA" id="ARBA00022989"/>
    </source>
</evidence>
<keyword evidence="4 11" id="KW-0378">Hydrolase</keyword>
<evidence type="ECO:0000259" key="14">
    <source>
        <dbReference type="PROSITE" id="PS50024"/>
    </source>
</evidence>
<keyword evidence="5 11" id="KW-0720">Serine protease</keyword>
<comment type="subcellular location">
    <subcellularLocation>
        <location evidence="1">Membrane</location>
        <topology evidence="1">Single-pass type II membrane protein</topology>
    </subcellularLocation>
</comment>
<dbReference type="PROSITE" id="PS50240">
    <property type="entry name" value="TRYPSIN_DOM"/>
    <property type="match status" value="1"/>
</dbReference>
<dbReference type="SMART" id="SM00192">
    <property type="entry name" value="LDLa"/>
    <property type="match status" value="5"/>
</dbReference>
<evidence type="ECO:0000313" key="17">
    <source>
        <dbReference type="Proteomes" id="UP000678499"/>
    </source>
</evidence>
<reference evidence="16" key="1">
    <citation type="submission" date="2020-11" db="EMBL/GenBank/DDBJ databases">
        <authorList>
            <person name="Tran Van P."/>
        </authorList>
    </citation>
    <scope>NUCLEOTIDE SEQUENCE</scope>
</reference>
<keyword evidence="8 13" id="KW-0472">Membrane</keyword>
<dbReference type="InterPro" id="IPR033116">
    <property type="entry name" value="TRYPSIN_SER"/>
</dbReference>
<feature type="disulfide bond" evidence="10">
    <location>
        <begin position="1460"/>
        <end position="1475"/>
    </location>
</feature>
<feature type="compositionally biased region" description="Low complexity" evidence="12">
    <location>
        <begin position="354"/>
        <end position="381"/>
    </location>
</feature>
<dbReference type="Gene3D" id="2.40.10.10">
    <property type="entry name" value="Trypsin-like serine proteases"/>
    <property type="match status" value="2"/>
</dbReference>
<feature type="compositionally biased region" description="Basic residues" evidence="12">
    <location>
        <begin position="53"/>
        <end position="62"/>
    </location>
</feature>
<keyword evidence="6" id="KW-0735">Signal-anchor</keyword>
<dbReference type="InterPro" id="IPR000082">
    <property type="entry name" value="SEA_dom"/>
</dbReference>
<feature type="compositionally biased region" description="Basic and acidic residues" evidence="12">
    <location>
        <begin position="942"/>
        <end position="955"/>
    </location>
</feature>
<feature type="disulfide bond" evidence="10">
    <location>
        <begin position="1971"/>
        <end position="1989"/>
    </location>
</feature>
<protein>
    <submittedName>
        <fullName evidence="16">Uncharacterized protein</fullName>
    </submittedName>
</protein>
<evidence type="ECO:0000256" key="3">
    <source>
        <dbReference type="ARBA" id="ARBA00022692"/>
    </source>
</evidence>
<dbReference type="CDD" id="cd00112">
    <property type="entry name" value="LDLa"/>
    <property type="match status" value="5"/>
</dbReference>
<dbReference type="PANTHER" id="PTHR24252">
    <property type="entry name" value="ACROSIN-RELATED"/>
    <property type="match status" value="1"/>
</dbReference>
<dbReference type="PROSITE" id="PS00134">
    <property type="entry name" value="TRYPSIN_HIS"/>
    <property type="match status" value="1"/>
</dbReference>
<evidence type="ECO:0000256" key="12">
    <source>
        <dbReference type="SAM" id="MobiDB-lite"/>
    </source>
</evidence>
<dbReference type="SUPFAM" id="SSF82671">
    <property type="entry name" value="SEA domain"/>
    <property type="match status" value="1"/>
</dbReference>
<evidence type="ECO:0000256" key="10">
    <source>
        <dbReference type="PROSITE-ProRule" id="PRU00124"/>
    </source>
</evidence>
<evidence type="ECO:0000256" key="13">
    <source>
        <dbReference type="SAM" id="Phobius"/>
    </source>
</evidence>
<feature type="region of interest" description="Disordered" evidence="12">
    <location>
        <begin position="347"/>
        <end position="394"/>
    </location>
</feature>
<dbReference type="Gene3D" id="3.30.70.960">
    <property type="entry name" value="SEA domain"/>
    <property type="match status" value="1"/>
</dbReference>
<evidence type="ECO:0000256" key="2">
    <source>
        <dbReference type="ARBA" id="ARBA00022670"/>
    </source>
</evidence>
<evidence type="ECO:0000256" key="8">
    <source>
        <dbReference type="ARBA" id="ARBA00023136"/>
    </source>
</evidence>
<name>A0A7R9BXS8_9CRUS</name>
<feature type="region of interest" description="Disordered" evidence="12">
    <location>
        <begin position="1178"/>
        <end position="1199"/>
    </location>
</feature>
<dbReference type="GO" id="GO:0004252">
    <property type="term" value="F:serine-type endopeptidase activity"/>
    <property type="evidence" value="ECO:0007669"/>
    <property type="project" value="InterPro"/>
</dbReference>
<dbReference type="EMBL" id="CAJPEX010003628">
    <property type="protein sequence ID" value="CAG0922381.1"/>
    <property type="molecule type" value="Genomic_DNA"/>
</dbReference>
<dbReference type="EMBL" id="OA885665">
    <property type="protein sequence ID" value="CAD7282229.1"/>
    <property type="molecule type" value="Genomic_DNA"/>
</dbReference>
<feature type="compositionally biased region" description="Polar residues" evidence="12">
    <location>
        <begin position="809"/>
        <end position="830"/>
    </location>
</feature>
<keyword evidence="17" id="KW-1185">Reference proteome</keyword>
<keyword evidence="3 13" id="KW-0812">Transmembrane</keyword>
<dbReference type="InterPro" id="IPR001254">
    <property type="entry name" value="Trypsin_dom"/>
</dbReference>
<dbReference type="PROSITE" id="PS00135">
    <property type="entry name" value="TRYPSIN_SER"/>
    <property type="match status" value="1"/>
</dbReference>
<dbReference type="InterPro" id="IPR002172">
    <property type="entry name" value="LDrepeatLR_classA_rpt"/>
</dbReference>
<dbReference type="InterPro" id="IPR043504">
    <property type="entry name" value="Peptidase_S1_PA_chymotrypsin"/>
</dbReference>
<evidence type="ECO:0000256" key="9">
    <source>
        <dbReference type="ARBA" id="ARBA00023157"/>
    </source>
</evidence>
<accession>A0A7R9BXS8</accession>
<feature type="compositionally biased region" description="Low complexity" evidence="12">
    <location>
        <begin position="567"/>
        <end position="584"/>
    </location>
</feature>
<dbReference type="GO" id="GO:0016020">
    <property type="term" value="C:membrane"/>
    <property type="evidence" value="ECO:0007669"/>
    <property type="project" value="UniProtKB-SubCell"/>
</dbReference>
<feature type="compositionally biased region" description="Basic and acidic residues" evidence="12">
    <location>
        <begin position="784"/>
        <end position="798"/>
    </location>
</feature>
<dbReference type="CDD" id="cd00190">
    <property type="entry name" value="Tryp_SPc"/>
    <property type="match status" value="1"/>
</dbReference>
<dbReference type="OrthoDB" id="6411962at2759"/>
<organism evidence="16">
    <name type="scientific">Notodromas monacha</name>
    <dbReference type="NCBI Taxonomy" id="399045"/>
    <lineage>
        <taxon>Eukaryota</taxon>
        <taxon>Metazoa</taxon>
        <taxon>Ecdysozoa</taxon>
        <taxon>Arthropoda</taxon>
        <taxon>Crustacea</taxon>
        <taxon>Oligostraca</taxon>
        <taxon>Ostracoda</taxon>
        <taxon>Podocopa</taxon>
        <taxon>Podocopida</taxon>
        <taxon>Cypridocopina</taxon>
        <taxon>Cypridoidea</taxon>
        <taxon>Cyprididae</taxon>
        <taxon>Notodromas</taxon>
    </lineage>
</organism>
<feature type="region of interest" description="Disordered" evidence="12">
    <location>
        <begin position="42"/>
        <end position="68"/>
    </location>
</feature>
<dbReference type="InterPro" id="IPR009003">
    <property type="entry name" value="Peptidase_S1_PA"/>
</dbReference>
<keyword evidence="7 13" id="KW-1133">Transmembrane helix</keyword>
<dbReference type="Pfam" id="PF00089">
    <property type="entry name" value="Trypsin"/>
    <property type="match status" value="1"/>
</dbReference>
<feature type="disulfide bond" evidence="10">
    <location>
        <begin position="1983"/>
        <end position="1998"/>
    </location>
</feature>
<dbReference type="InterPro" id="IPR036364">
    <property type="entry name" value="SEA_dom_sf"/>
</dbReference>
<comment type="caution">
    <text evidence="10">Lacks conserved residue(s) required for the propagation of feature annotation.</text>
</comment>
<feature type="region of interest" description="Disordered" evidence="12">
    <location>
        <begin position="932"/>
        <end position="955"/>
    </location>
</feature>
<evidence type="ECO:0000256" key="6">
    <source>
        <dbReference type="ARBA" id="ARBA00022968"/>
    </source>
</evidence>
<feature type="transmembrane region" description="Helical" evidence="13">
    <location>
        <begin position="117"/>
        <end position="142"/>
    </location>
</feature>
<dbReference type="GO" id="GO:0006508">
    <property type="term" value="P:proteolysis"/>
    <property type="evidence" value="ECO:0007669"/>
    <property type="project" value="UniProtKB-KW"/>
</dbReference>
<dbReference type="SUPFAM" id="SSF50494">
    <property type="entry name" value="Trypsin-like serine proteases"/>
    <property type="match status" value="1"/>
</dbReference>
<dbReference type="Gene3D" id="4.10.400.10">
    <property type="entry name" value="Low-density Lipoprotein Receptor"/>
    <property type="match status" value="4"/>
</dbReference>
<dbReference type="SMART" id="SM00020">
    <property type="entry name" value="Tryp_SPc"/>
    <property type="match status" value="1"/>
</dbReference>
<dbReference type="SUPFAM" id="SSF57424">
    <property type="entry name" value="LDL receptor-like module"/>
    <property type="match status" value="4"/>
</dbReference>
<evidence type="ECO:0000256" key="5">
    <source>
        <dbReference type="ARBA" id="ARBA00022825"/>
    </source>
</evidence>
<evidence type="ECO:0000256" key="11">
    <source>
        <dbReference type="RuleBase" id="RU363034"/>
    </source>
</evidence>
<dbReference type="PROSITE" id="PS50068">
    <property type="entry name" value="LDLRA_2"/>
    <property type="match status" value="4"/>
</dbReference>
<dbReference type="Proteomes" id="UP000678499">
    <property type="component" value="Unassembled WGS sequence"/>
</dbReference>
<feature type="compositionally biased region" description="Low complexity" evidence="12">
    <location>
        <begin position="773"/>
        <end position="783"/>
    </location>
</feature>
<feature type="compositionally biased region" description="Low complexity" evidence="12">
    <location>
        <begin position="519"/>
        <end position="529"/>
    </location>
</feature>
<proteinExistence type="predicted"/>
<gene>
    <name evidence="16" type="ORF">NMOB1V02_LOCUS9858</name>
</gene>
<evidence type="ECO:0000256" key="4">
    <source>
        <dbReference type="ARBA" id="ARBA00022801"/>
    </source>
</evidence>
<feature type="compositionally biased region" description="Basic and acidic residues" evidence="12">
    <location>
        <begin position="742"/>
        <end position="772"/>
    </location>
</feature>
<dbReference type="InterPro" id="IPR018114">
    <property type="entry name" value="TRYPSIN_HIS"/>
</dbReference>
<dbReference type="FunFam" id="2.40.10.10:FF:000003">
    <property type="entry name" value="Transmembrane serine protease 3"/>
    <property type="match status" value="1"/>
</dbReference>
<evidence type="ECO:0000256" key="1">
    <source>
        <dbReference type="ARBA" id="ARBA00004606"/>
    </source>
</evidence>
<feature type="domain" description="Peptidase S1" evidence="15">
    <location>
        <begin position="1716"/>
        <end position="1954"/>
    </location>
</feature>
<feature type="region of interest" description="Disordered" evidence="12">
    <location>
        <begin position="496"/>
        <end position="584"/>
    </location>
</feature>
<feature type="compositionally biased region" description="Acidic residues" evidence="12">
    <location>
        <begin position="713"/>
        <end position="733"/>
    </location>
</feature>